<dbReference type="EMBL" id="CP017560">
    <property type="protein sequence ID" value="AOV08751.1"/>
    <property type="molecule type" value="Genomic_DNA"/>
</dbReference>
<dbReference type="Proteomes" id="UP000185746">
    <property type="component" value="Chromosome"/>
</dbReference>
<sequence>MDKQLNQLTLRSKVTITLEELSVLFHGNGQRFEELAADILKLEEENILQPVKSAGQTTRTPSVAYRYRINKSKLQADFHVELHRYTSQFHSAIRLDCYYSMPPEIFLNDLPFIERIQTYLTEVGFPQESVPAPERSAALVGDEKWIDEGGGREVLERIGLWNVMKIVPVSDPLMMAFNVKIVMNPQQFHLIVENKTTYQALLPILSETVFSTLIYGSGNKIVKSIEQFDWQFPIQKANHTFYYFGDIDRSGITIWNSLNEKRQVIPATPFYEACLSKSPFKGKTNQRKDIKAIENFVTAMPCGPKVESLLEDGHYYPQEVLKSSELREIWRNWSWNIMNGKA</sequence>
<organism evidence="2 3">
    <name type="scientific">Sporosarcina ureilytica</name>
    <dbReference type="NCBI Taxonomy" id="298596"/>
    <lineage>
        <taxon>Bacteria</taxon>
        <taxon>Bacillati</taxon>
        <taxon>Bacillota</taxon>
        <taxon>Bacilli</taxon>
        <taxon>Bacillales</taxon>
        <taxon>Caryophanaceae</taxon>
        <taxon>Sporosarcina</taxon>
    </lineage>
</organism>
<name>A0A1D8JJ59_9BACL</name>
<gene>
    <name evidence="2" type="ORF">BI350_15170</name>
</gene>
<accession>A0A1D8JJ59</accession>
<keyword evidence="3" id="KW-1185">Reference proteome</keyword>
<dbReference type="RefSeq" id="WP_075528913.1">
    <property type="nucleotide sequence ID" value="NZ_CP017560.1"/>
</dbReference>
<evidence type="ECO:0000259" key="1">
    <source>
        <dbReference type="Pfam" id="PF09983"/>
    </source>
</evidence>
<proteinExistence type="predicted"/>
<reference evidence="2 3" key="1">
    <citation type="submission" date="2016-09" db="EMBL/GenBank/DDBJ databases">
        <title>Complete genome sequence of the Lysinibacillus sphaericus LMG 22257, a specie of Bacillus with ureolytic activity that can effectively biodeposit calcium carbonate.</title>
        <authorList>
            <person name="Yan W."/>
        </authorList>
    </citation>
    <scope>NUCLEOTIDE SEQUENCE [LARGE SCALE GENOMIC DNA]</scope>
    <source>
        <strain evidence="2 3">LMG 22257</strain>
    </source>
</reference>
<dbReference type="AlphaFoldDB" id="A0A1D8JJ59"/>
<dbReference type="InterPro" id="IPR024534">
    <property type="entry name" value="JetD_C"/>
</dbReference>
<dbReference type="Pfam" id="PF09983">
    <property type="entry name" value="JetD_C"/>
    <property type="match status" value="1"/>
</dbReference>
<evidence type="ECO:0000313" key="3">
    <source>
        <dbReference type="Proteomes" id="UP000185746"/>
    </source>
</evidence>
<dbReference type="KEGG" id="surl:BI350_15170"/>
<protein>
    <recommendedName>
        <fullName evidence="1">Wadjet protein JetD C-terminal domain-containing protein</fullName>
    </recommendedName>
</protein>
<evidence type="ECO:0000313" key="2">
    <source>
        <dbReference type="EMBL" id="AOV08751.1"/>
    </source>
</evidence>
<feature type="domain" description="Wadjet protein JetD C-terminal" evidence="1">
    <location>
        <begin position="167"/>
        <end position="262"/>
    </location>
</feature>